<dbReference type="Proteomes" id="UP000654471">
    <property type="component" value="Unassembled WGS sequence"/>
</dbReference>
<feature type="region of interest" description="Disordered" evidence="1">
    <location>
        <begin position="37"/>
        <end position="78"/>
    </location>
</feature>
<evidence type="ECO:0000313" key="2">
    <source>
        <dbReference type="EMBL" id="GGV01371.1"/>
    </source>
</evidence>
<proteinExistence type="predicted"/>
<comment type="caution">
    <text evidence="2">The sequence shown here is derived from an EMBL/GenBank/DDBJ whole genome shotgun (WGS) entry which is preliminary data.</text>
</comment>
<evidence type="ECO:0000313" key="3">
    <source>
        <dbReference type="Proteomes" id="UP000654471"/>
    </source>
</evidence>
<sequence length="125" mass="13636">MTGLPFAATRTMLFCCTGQHVGHEQYPSPYPERWLTPSADLVPSKEDPGTNSASRRTKCRRCGPTKVPGSTDRWARPPGATWAKKSALHELRGNVPPVDGLHADDTLGSHDLKTGAKNCSYLLLH</sequence>
<name>A0ABQ2VN64_9ACTN</name>
<accession>A0ABQ2VN64</accession>
<reference evidence="3" key="1">
    <citation type="journal article" date="2019" name="Int. J. Syst. Evol. Microbiol.">
        <title>The Global Catalogue of Microorganisms (GCM) 10K type strain sequencing project: providing services to taxonomists for standard genome sequencing and annotation.</title>
        <authorList>
            <consortium name="The Broad Institute Genomics Platform"/>
            <consortium name="The Broad Institute Genome Sequencing Center for Infectious Disease"/>
            <person name="Wu L."/>
            <person name="Ma J."/>
        </authorList>
    </citation>
    <scope>NUCLEOTIDE SEQUENCE [LARGE SCALE GENOMIC DNA]</scope>
    <source>
        <strain evidence="3">JCM 3399</strain>
    </source>
</reference>
<organism evidence="2 3">
    <name type="scientific">Streptomyces albospinus</name>
    <dbReference type="NCBI Taxonomy" id="285515"/>
    <lineage>
        <taxon>Bacteria</taxon>
        <taxon>Bacillati</taxon>
        <taxon>Actinomycetota</taxon>
        <taxon>Actinomycetes</taxon>
        <taxon>Kitasatosporales</taxon>
        <taxon>Streptomycetaceae</taxon>
        <taxon>Streptomyces</taxon>
    </lineage>
</organism>
<keyword evidence="3" id="KW-1185">Reference proteome</keyword>
<evidence type="ECO:0000256" key="1">
    <source>
        <dbReference type="SAM" id="MobiDB-lite"/>
    </source>
</evidence>
<protein>
    <submittedName>
        <fullName evidence="2">Uncharacterized protein</fullName>
    </submittedName>
</protein>
<dbReference type="EMBL" id="BMRP01000071">
    <property type="protein sequence ID" value="GGV01371.1"/>
    <property type="molecule type" value="Genomic_DNA"/>
</dbReference>
<gene>
    <name evidence="2" type="ORF">GCM10010211_80810</name>
</gene>